<name>A0A135UJ55_9PEZI</name>
<protein>
    <submittedName>
        <fullName evidence="2">Uncharacterized protein</fullName>
    </submittedName>
</protein>
<dbReference type="AlphaFoldDB" id="A0A135UJ55"/>
<evidence type="ECO:0000256" key="1">
    <source>
        <dbReference type="SAM" id="MobiDB-lite"/>
    </source>
</evidence>
<dbReference type="EMBL" id="JEMN01000514">
    <property type="protein sequence ID" value="KXH60396.1"/>
    <property type="molecule type" value="Genomic_DNA"/>
</dbReference>
<proteinExistence type="predicted"/>
<feature type="region of interest" description="Disordered" evidence="1">
    <location>
        <begin position="81"/>
        <end position="147"/>
    </location>
</feature>
<reference evidence="2 3" key="1">
    <citation type="submission" date="2014-02" db="EMBL/GenBank/DDBJ databases">
        <title>The genome sequence of Colletotrichum nymphaeae SA-01.</title>
        <authorList>
            <person name="Baroncelli R."/>
            <person name="Thon M.R."/>
        </authorList>
    </citation>
    <scope>NUCLEOTIDE SEQUENCE [LARGE SCALE GENOMIC DNA]</scope>
    <source>
        <strain evidence="2 3">SA-01</strain>
    </source>
</reference>
<evidence type="ECO:0000313" key="3">
    <source>
        <dbReference type="Proteomes" id="UP000070054"/>
    </source>
</evidence>
<gene>
    <name evidence="2" type="ORF">CNYM01_14305</name>
</gene>
<comment type="caution">
    <text evidence="2">The sequence shown here is derived from an EMBL/GenBank/DDBJ whole genome shotgun (WGS) entry which is preliminary data.</text>
</comment>
<keyword evidence="3" id="KW-1185">Reference proteome</keyword>
<feature type="compositionally biased region" description="Low complexity" evidence="1">
    <location>
        <begin position="115"/>
        <end position="126"/>
    </location>
</feature>
<evidence type="ECO:0000313" key="2">
    <source>
        <dbReference type="EMBL" id="KXH60396.1"/>
    </source>
</evidence>
<feature type="non-terminal residue" evidence="2">
    <location>
        <position position="147"/>
    </location>
</feature>
<feature type="compositionally biased region" description="Basic residues" evidence="1">
    <location>
        <begin position="87"/>
        <end position="96"/>
    </location>
</feature>
<organism evidence="2 3">
    <name type="scientific">Colletotrichum nymphaeae SA-01</name>
    <dbReference type="NCBI Taxonomy" id="1460502"/>
    <lineage>
        <taxon>Eukaryota</taxon>
        <taxon>Fungi</taxon>
        <taxon>Dikarya</taxon>
        <taxon>Ascomycota</taxon>
        <taxon>Pezizomycotina</taxon>
        <taxon>Sordariomycetes</taxon>
        <taxon>Hypocreomycetidae</taxon>
        <taxon>Glomerellales</taxon>
        <taxon>Glomerellaceae</taxon>
        <taxon>Colletotrichum</taxon>
        <taxon>Colletotrichum acutatum species complex</taxon>
    </lineage>
</organism>
<dbReference type="Proteomes" id="UP000070054">
    <property type="component" value="Unassembled WGS sequence"/>
</dbReference>
<sequence length="147" mass="16082">MLLVQFDTINDGLPSGCARYEESIKTWLANVVANDEHDNPNDLAAPTTASQTGLAIHVGVHIHTDHHRIISDVSPKSIIHNTLTRNRVSHGRKRRLPLTPTSSDKMVSPMIRQRASASSTSSDGSAIDLQELTPRPVKSHRSDPRPG</sequence>
<accession>A0A135UJ55</accession>